<dbReference type="Gene3D" id="1.10.287.130">
    <property type="match status" value="1"/>
</dbReference>
<dbReference type="PROSITE" id="PS50885">
    <property type="entry name" value="HAMP"/>
    <property type="match status" value="1"/>
</dbReference>
<evidence type="ECO:0000259" key="16">
    <source>
        <dbReference type="PROSITE" id="PS50885"/>
    </source>
</evidence>
<feature type="transmembrane region" description="Helical" evidence="14">
    <location>
        <begin position="12"/>
        <end position="32"/>
    </location>
</feature>
<dbReference type="EC" id="2.7.13.3" evidence="3"/>
<dbReference type="RefSeq" id="WP_129030024.1">
    <property type="nucleotide sequence ID" value="NZ_QMAP01000004.1"/>
</dbReference>
<evidence type="ECO:0000256" key="10">
    <source>
        <dbReference type="ARBA" id="ARBA00022840"/>
    </source>
</evidence>
<dbReference type="CDD" id="cd06225">
    <property type="entry name" value="HAMP"/>
    <property type="match status" value="1"/>
</dbReference>
<dbReference type="AlphaFoldDB" id="A0A4Q0VDV9"/>
<dbReference type="PANTHER" id="PTHR45528">
    <property type="entry name" value="SENSOR HISTIDINE KINASE CPXA"/>
    <property type="match status" value="1"/>
</dbReference>
<keyword evidence="10" id="KW-0067">ATP-binding</keyword>
<sequence length="417" mass="48047">MDSILKNPEIKSIIIKLLIVQSIFAGSIYFFFNYQFHKLNENIVNQNSMIIGKVLYDHPELENNIIKYVTKEATKEQIIKGKEILKQYGYYEDMKITSQPLLKNFYESFQVKFILAFILGLIPLIGIVLLEYKNIFKKVKEISHASEKVIEGDYSLILREDREGDFAILAHNFNLMSNRLKLSLHKLKEDKIFLKNIISDISHQLKTPLTSLLTINELLLTRKEMKDDVRIDFLQKSGSQLNRMEWLIISLLKIARLEAQSINFEKRNTLGINFIQDALSSLKFKSDAKHQKIMVSGNLDNVYFYVDEQWTIEAILNIIKNCIEHTKEGREIKVHISETPLFSRILIEDNGEGIDKKDLPHIFERFYKGSNSVNAESVGIGLALTKVIIERQGGTILVNSKKGKGSKFTITFLKGII</sequence>
<evidence type="ECO:0000256" key="4">
    <source>
        <dbReference type="ARBA" id="ARBA00022475"/>
    </source>
</evidence>
<evidence type="ECO:0000259" key="15">
    <source>
        <dbReference type="PROSITE" id="PS50109"/>
    </source>
</evidence>
<keyword evidence="11 14" id="KW-1133">Transmembrane helix</keyword>
<feature type="transmembrane region" description="Helical" evidence="14">
    <location>
        <begin position="109"/>
        <end position="130"/>
    </location>
</feature>
<evidence type="ECO:0000256" key="6">
    <source>
        <dbReference type="ARBA" id="ARBA00022679"/>
    </source>
</evidence>
<dbReference type="InterPro" id="IPR004358">
    <property type="entry name" value="Sig_transdc_His_kin-like_C"/>
</dbReference>
<name>A0A4Q0VDV9_CLOTA</name>
<dbReference type="SUPFAM" id="SSF55874">
    <property type="entry name" value="ATPase domain of HSP90 chaperone/DNA topoisomerase II/histidine kinase"/>
    <property type="match status" value="1"/>
</dbReference>
<dbReference type="CDD" id="cd00075">
    <property type="entry name" value="HATPase"/>
    <property type="match status" value="1"/>
</dbReference>
<proteinExistence type="predicted"/>
<comment type="caution">
    <text evidence="17">The sequence shown here is derived from an EMBL/GenBank/DDBJ whole genome shotgun (WGS) entry which is preliminary data.</text>
</comment>
<dbReference type="EMBL" id="QMAP01000004">
    <property type="protein sequence ID" value="RXI49281.1"/>
    <property type="molecule type" value="Genomic_DNA"/>
</dbReference>
<dbReference type="PANTHER" id="PTHR45528:SF1">
    <property type="entry name" value="SENSOR HISTIDINE KINASE CPXA"/>
    <property type="match status" value="1"/>
</dbReference>
<dbReference type="InterPro" id="IPR036097">
    <property type="entry name" value="HisK_dim/P_sf"/>
</dbReference>
<keyword evidence="13 14" id="KW-0472">Membrane</keyword>
<dbReference type="InterPro" id="IPR003594">
    <property type="entry name" value="HATPase_dom"/>
</dbReference>
<evidence type="ECO:0000256" key="11">
    <source>
        <dbReference type="ARBA" id="ARBA00022989"/>
    </source>
</evidence>
<evidence type="ECO:0000256" key="2">
    <source>
        <dbReference type="ARBA" id="ARBA00004651"/>
    </source>
</evidence>
<feature type="domain" description="Histidine kinase" evidence="15">
    <location>
        <begin position="200"/>
        <end position="416"/>
    </location>
</feature>
<dbReference type="InterPro" id="IPR050398">
    <property type="entry name" value="HssS/ArlS-like"/>
</dbReference>
<evidence type="ECO:0000256" key="12">
    <source>
        <dbReference type="ARBA" id="ARBA00023012"/>
    </source>
</evidence>
<keyword evidence="9 17" id="KW-0418">Kinase</keyword>
<dbReference type="SMART" id="SM00388">
    <property type="entry name" value="HisKA"/>
    <property type="match status" value="1"/>
</dbReference>
<evidence type="ECO:0000313" key="17">
    <source>
        <dbReference type="EMBL" id="RXI49281.1"/>
    </source>
</evidence>
<dbReference type="PRINTS" id="PR00344">
    <property type="entry name" value="BCTRLSENSOR"/>
</dbReference>
<evidence type="ECO:0000256" key="3">
    <source>
        <dbReference type="ARBA" id="ARBA00012438"/>
    </source>
</evidence>
<protein>
    <recommendedName>
        <fullName evidence="3">histidine kinase</fullName>
        <ecNumber evidence="3">2.7.13.3</ecNumber>
    </recommendedName>
</protein>
<evidence type="ECO:0000256" key="5">
    <source>
        <dbReference type="ARBA" id="ARBA00022553"/>
    </source>
</evidence>
<keyword evidence="6" id="KW-0808">Transferase</keyword>
<organism evidence="17 18">
    <name type="scientific">Clostridium tetani</name>
    <dbReference type="NCBI Taxonomy" id="1513"/>
    <lineage>
        <taxon>Bacteria</taxon>
        <taxon>Bacillati</taxon>
        <taxon>Bacillota</taxon>
        <taxon>Clostridia</taxon>
        <taxon>Eubacteriales</taxon>
        <taxon>Clostridiaceae</taxon>
        <taxon>Clostridium</taxon>
    </lineage>
</organism>
<dbReference type="GO" id="GO:0005524">
    <property type="term" value="F:ATP binding"/>
    <property type="evidence" value="ECO:0007669"/>
    <property type="project" value="UniProtKB-KW"/>
</dbReference>
<gene>
    <name evidence="17" type="ORF">DP130_04270</name>
</gene>
<dbReference type="InterPro" id="IPR003661">
    <property type="entry name" value="HisK_dim/P_dom"/>
</dbReference>
<dbReference type="GO" id="GO:0005886">
    <property type="term" value="C:plasma membrane"/>
    <property type="evidence" value="ECO:0007669"/>
    <property type="project" value="UniProtKB-SubCell"/>
</dbReference>
<evidence type="ECO:0000256" key="13">
    <source>
        <dbReference type="ARBA" id="ARBA00023136"/>
    </source>
</evidence>
<evidence type="ECO:0000256" key="9">
    <source>
        <dbReference type="ARBA" id="ARBA00022777"/>
    </source>
</evidence>
<dbReference type="PROSITE" id="PS50109">
    <property type="entry name" value="HIS_KIN"/>
    <property type="match status" value="1"/>
</dbReference>
<comment type="subcellular location">
    <subcellularLocation>
        <location evidence="2">Cell membrane</location>
        <topology evidence="2">Multi-pass membrane protein</topology>
    </subcellularLocation>
</comment>
<evidence type="ECO:0000256" key="14">
    <source>
        <dbReference type="SAM" id="Phobius"/>
    </source>
</evidence>
<dbReference type="Proteomes" id="UP000290921">
    <property type="component" value="Unassembled WGS sequence"/>
</dbReference>
<reference evidence="17 18" key="1">
    <citation type="submission" date="2018-06" db="EMBL/GenBank/DDBJ databases">
        <title>Genome conservation of Clostridium tetani.</title>
        <authorList>
            <person name="Bruggemann H."/>
            <person name="Popoff M.R."/>
        </authorList>
    </citation>
    <scope>NUCLEOTIDE SEQUENCE [LARGE SCALE GENOMIC DNA]</scope>
    <source>
        <strain evidence="17 18">2017.061</strain>
    </source>
</reference>
<feature type="domain" description="HAMP" evidence="16">
    <location>
        <begin position="133"/>
        <end position="185"/>
    </location>
</feature>
<dbReference type="CDD" id="cd00082">
    <property type="entry name" value="HisKA"/>
    <property type="match status" value="1"/>
</dbReference>
<evidence type="ECO:0000256" key="8">
    <source>
        <dbReference type="ARBA" id="ARBA00022741"/>
    </source>
</evidence>
<dbReference type="Gene3D" id="6.10.340.10">
    <property type="match status" value="1"/>
</dbReference>
<dbReference type="GO" id="GO:0000155">
    <property type="term" value="F:phosphorelay sensor kinase activity"/>
    <property type="evidence" value="ECO:0007669"/>
    <property type="project" value="InterPro"/>
</dbReference>
<dbReference type="SUPFAM" id="SSF47384">
    <property type="entry name" value="Homodimeric domain of signal transducing histidine kinase"/>
    <property type="match status" value="1"/>
</dbReference>
<accession>A0A4Q0VDV9</accession>
<dbReference type="InterPro" id="IPR003660">
    <property type="entry name" value="HAMP_dom"/>
</dbReference>
<keyword evidence="4" id="KW-1003">Cell membrane</keyword>
<comment type="catalytic activity">
    <reaction evidence="1">
        <text>ATP + protein L-histidine = ADP + protein N-phospho-L-histidine.</text>
        <dbReference type="EC" id="2.7.13.3"/>
    </reaction>
</comment>
<dbReference type="InterPro" id="IPR036890">
    <property type="entry name" value="HATPase_C_sf"/>
</dbReference>
<keyword evidence="5" id="KW-0597">Phosphoprotein</keyword>
<evidence type="ECO:0000256" key="1">
    <source>
        <dbReference type="ARBA" id="ARBA00000085"/>
    </source>
</evidence>
<dbReference type="Gene3D" id="3.30.565.10">
    <property type="entry name" value="Histidine kinase-like ATPase, C-terminal domain"/>
    <property type="match status" value="1"/>
</dbReference>
<keyword evidence="7 14" id="KW-0812">Transmembrane</keyword>
<keyword evidence="12" id="KW-0902">Two-component regulatory system</keyword>
<dbReference type="SMART" id="SM00387">
    <property type="entry name" value="HATPase_c"/>
    <property type="match status" value="1"/>
</dbReference>
<dbReference type="Pfam" id="PF02518">
    <property type="entry name" value="HATPase_c"/>
    <property type="match status" value="1"/>
</dbReference>
<dbReference type="InterPro" id="IPR005467">
    <property type="entry name" value="His_kinase_dom"/>
</dbReference>
<evidence type="ECO:0000313" key="18">
    <source>
        <dbReference type="Proteomes" id="UP000290921"/>
    </source>
</evidence>
<keyword evidence="8" id="KW-0547">Nucleotide-binding</keyword>
<evidence type="ECO:0000256" key="7">
    <source>
        <dbReference type="ARBA" id="ARBA00022692"/>
    </source>
</evidence>
<dbReference type="Pfam" id="PF00512">
    <property type="entry name" value="HisKA"/>
    <property type="match status" value="1"/>
</dbReference>